<dbReference type="Pfam" id="PF01926">
    <property type="entry name" value="MMR_HSR1"/>
    <property type="match status" value="1"/>
</dbReference>
<dbReference type="GO" id="GO:0005525">
    <property type="term" value="F:GTP binding"/>
    <property type="evidence" value="ECO:0007669"/>
    <property type="project" value="UniProtKB-KW"/>
</dbReference>
<evidence type="ECO:0000256" key="8">
    <source>
        <dbReference type="ARBA" id="ARBA00023210"/>
    </source>
</evidence>
<evidence type="ECO:0000256" key="7">
    <source>
        <dbReference type="ARBA" id="ARBA00023134"/>
    </source>
</evidence>
<dbReference type="Proteomes" id="UP000256970">
    <property type="component" value="Unassembled WGS sequence"/>
</dbReference>
<dbReference type="InterPro" id="IPR019987">
    <property type="entry name" value="GTP-bd_ribosome_bio_YsxC"/>
</dbReference>
<dbReference type="SUPFAM" id="SSF52540">
    <property type="entry name" value="P-loop containing nucleoside triphosphate hydrolases"/>
    <property type="match status" value="1"/>
</dbReference>
<keyword evidence="3" id="KW-0132">Cell division</keyword>
<keyword evidence="8" id="KW-0717">Septation</keyword>
<accession>A0A383WJT6</accession>
<evidence type="ECO:0000256" key="4">
    <source>
        <dbReference type="ARBA" id="ARBA00022723"/>
    </source>
</evidence>
<keyword evidence="12" id="KW-1185">Reference proteome</keyword>
<keyword evidence="7" id="KW-0342">GTP-binding</keyword>
<dbReference type="AlphaFoldDB" id="A0A383WJT6"/>
<dbReference type="InterPro" id="IPR027417">
    <property type="entry name" value="P-loop_NTPase"/>
</dbReference>
<dbReference type="GO" id="GO:0046872">
    <property type="term" value="F:metal ion binding"/>
    <property type="evidence" value="ECO:0007669"/>
    <property type="project" value="UniProtKB-KW"/>
</dbReference>
<feature type="domain" description="EngB-type G" evidence="10">
    <location>
        <begin position="84"/>
        <end position="261"/>
    </location>
</feature>
<dbReference type="GO" id="GO:0051301">
    <property type="term" value="P:cell division"/>
    <property type="evidence" value="ECO:0007669"/>
    <property type="project" value="UniProtKB-KW"/>
</dbReference>
<sequence length="275" mass="29336">MLQRMLSSNAANAAAPTAAAAQQPQQPNAADAPLTTAPAAALNPLQPYIPPGLILPKVPGSSSTVRSAEFAAGAYSGAQLPPERWPEVAVVGRSNVGKSSLINCLLGSSSLAKVSKHPGKTQSINHYLVNRNWYLVDCPGYGYAKVSQAKRADWHRMTQQYFMRRGTLVDILLLVDASLPPKEADLAGAEWLLQRNLPLTLVFTKIDKAKQQQAGPAGNILAFRAGLQAAGLAVPAHFATSAAKKLGAQQLLQYLAQRRAHAAQQQQKLLQHSIS</sequence>
<evidence type="ECO:0000256" key="6">
    <source>
        <dbReference type="ARBA" id="ARBA00022842"/>
    </source>
</evidence>
<evidence type="ECO:0000256" key="3">
    <source>
        <dbReference type="ARBA" id="ARBA00022618"/>
    </source>
</evidence>
<proteinExistence type="inferred from homology"/>
<keyword evidence="5" id="KW-0547">Nucleotide-binding</keyword>
<dbReference type="Gene3D" id="3.40.50.300">
    <property type="entry name" value="P-loop containing nucleotide triphosphate hydrolases"/>
    <property type="match status" value="1"/>
</dbReference>
<name>A0A383WJT6_TETOB</name>
<comment type="cofactor">
    <cofactor evidence="1">
        <name>Mg(2+)</name>
        <dbReference type="ChEBI" id="CHEBI:18420"/>
    </cofactor>
</comment>
<dbReference type="InterPro" id="IPR030393">
    <property type="entry name" value="G_ENGB_dom"/>
</dbReference>
<dbReference type="InterPro" id="IPR006073">
    <property type="entry name" value="GTP-bd"/>
</dbReference>
<dbReference type="PANTHER" id="PTHR11649">
    <property type="entry name" value="MSS1/TRME-RELATED GTP-BINDING PROTEIN"/>
    <property type="match status" value="1"/>
</dbReference>
<dbReference type="PANTHER" id="PTHR11649:SF13">
    <property type="entry name" value="ENGB-TYPE G DOMAIN-CONTAINING PROTEIN"/>
    <property type="match status" value="1"/>
</dbReference>
<comment type="similarity">
    <text evidence="2">Belongs to the TRAFAC class TrmE-Era-EngA-EngB-Septin-like GTPase superfamily. EngB GTPase family.</text>
</comment>
<evidence type="ECO:0000259" key="10">
    <source>
        <dbReference type="PROSITE" id="PS51706"/>
    </source>
</evidence>
<dbReference type="HAMAP" id="MF_00321">
    <property type="entry name" value="GTPase_EngB"/>
    <property type="match status" value="1"/>
</dbReference>
<gene>
    <name evidence="11" type="ORF">BQ4739_LOCUS17367</name>
</gene>
<evidence type="ECO:0000256" key="9">
    <source>
        <dbReference type="ARBA" id="ARBA00023306"/>
    </source>
</evidence>
<keyword evidence="6" id="KW-0460">Magnesium</keyword>
<protein>
    <recommendedName>
        <fullName evidence="10">EngB-type G domain-containing protein</fullName>
    </recommendedName>
</protein>
<dbReference type="NCBIfam" id="TIGR03598">
    <property type="entry name" value="GTPase_YsxC"/>
    <property type="match status" value="1"/>
</dbReference>
<dbReference type="CDD" id="cd01876">
    <property type="entry name" value="YihA_EngB"/>
    <property type="match status" value="1"/>
</dbReference>
<evidence type="ECO:0000256" key="5">
    <source>
        <dbReference type="ARBA" id="ARBA00022741"/>
    </source>
</evidence>
<dbReference type="STRING" id="3088.A0A383WJT6"/>
<keyword evidence="9" id="KW-0131">Cell cycle</keyword>
<dbReference type="EMBL" id="FNXT01001271">
    <property type="protein sequence ID" value="SZX77006.1"/>
    <property type="molecule type" value="Genomic_DNA"/>
</dbReference>
<dbReference type="PROSITE" id="PS51706">
    <property type="entry name" value="G_ENGB"/>
    <property type="match status" value="1"/>
</dbReference>
<evidence type="ECO:0000256" key="1">
    <source>
        <dbReference type="ARBA" id="ARBA00001946"/>
    </source>
</evidence>
<evidence type="ECO:0000313" key="11">
    <source>
        <dbReference type="EMBL" id="SZX77006.1"/>
    </source>
</evidence>
<evidence type="ECO:0000256" key="2">
    <source>
        <dbReference type="ARBA" id="ARBA00009638"/>
    </source>
</evidence>
<evidence type="ECO:0000313" key="12">
    <source>
        <dbReference type="Proteomes" id="UP000256970"/>
    </source>
</evidence>
<reference evidence="11 12" key="1">
    <citation type="submission" date="2016-10" db="EMBL/GenBank/DDBJ databases">
        <authorList>
            <person name="Cai Z."/>
        </authorList>
    </citation>
    <scope>NUCLEOTIDE SEQUENCE [LARGE SCALE GENOMIC DNA]</scope>
</reference>
<organism evidence="11 12">
    <name type="scientific">Tetradesmus obliquus</name>
    <name type="common">Green alga</name>
    <name type="synonym">Acutodesmus obliquus</name>
    <dbReference type="NCBI Taxonomy" id="3088"/>
    <lineage>
        <taxon>Eukaryota</taxon>
        <taxon>Viridiplantae</taxon>
        <taxon>Chlorophyta</taxon>
        <taxon>core chlorophytes</taxon>
        <taxon>Chlorophyceae</taxon>
        <taxon>CS clade</taxon>
        <taxon>Sphaeropleales</taxon>
        <taxon>Scenedesmaceae</taxon>
        <taxon>Tetradesmus</taxon>
    </lineage>
</organism>
<keyword evidence="4" id="KW-0479">Metal-binding</keyword>